<evidence type="ECO:0000313" key="9">
    <source>
        <dbReference type="Proteomes" id="UP000243359"/>
    </source>
</evidence>
<gene>
    <name evidence="8" type="ORF">SAMN05216221_3600</name>
</gene>
<feature type="transmembrane region" description="Helical" evidence="6">
    <location>
        <begin position="291"/>
        <end position="310"/>
    </location>
</feature>
<evidence type="ECO:0000313" key="8">
    <source>
        <dbReference type="EMBL" id="SDT14526.1"/>
    </source>
</evidence>
<dbReference type="Proteomes" id="UP000243359">
    <property type="component" value="Chromosome I"/>
</dbReference>
<evidence type="ECO:0000256" key="4">
    <source>
        <dbReference type="ARBA" id="ARBA00023136"/>
    </source>
</evidence>
<evidence type="ECO:0000256" key="1">
    <source>
        <dbReference type="ARBA" id="ARBA00004141"/>
    </source>
</evidence>
<proteinExistence type="predicted"/>
<feature type="transmembrane region" description="Helical" evidence="6">
    <location>
        <begin position="322"/>
        <end position="344"/>
    </location>
</feature>
<evidence type="ECO:0000259" key="7">
    <source>
        <dbReference type="Pfam" id="PF13515"/>
    </source>
</evidence>
<evidence type="ECO:0000256" key="3">
    <source>
        <dbReference type="ARBA" id="ARBA00022989"/>
    </source>
</evidence>
<feature type="transmembrane region" description="Helical" evidence="6">
    <location>
        <begin position="129"/>
        <end position="146"/>
    </location>
</feature>
<evidence type="ECO:0000256" key="5">
    <source>
        <dbReference type="SAM" id="MobiDB-lite"/>
    </source>
</evidence>
<dbReference type="STRING" id="1392877.SAMN05216221_3600"/>
<reference evidence="9" key="1">
    <citation type="submission" date="2016-10" db="EMBL/GenBank/DDBJ databases">
        <authorList>
            <person name="Varghese N."/>
            <person name="Submissions S."/>
        </authorList>
    </citation>
    <scope>NUCLEOTIDE SEQUENCE [LARGE SCALE GENOMIC DNA]</scope>
    <source>
        <strain evidence="9">KCTC 32247</strain>
    </source>
</reference>
<feature type="transmembrane region" description="Helical" evidence="6">
    <location>
        <begin position="152"/>
        <end position="173"/>
    </location>
</feature>
<sequence length="389" mass="42388">MQGKRAELKRLLLAQWRQLVTINPSDRPWQKPFAAALASGLPLLIGTLLGRMDYGLVAALGGLVYLYTPRTPLYHRMLTVMSCAFAMIACYTLGLLSHLVPLLMMPTLVFVTILVTMASRFYGLGPPGSLFFVMAASIGAYTPLPWEQVPLMVGLLAMGALLACLIAFFYSAYILRSREPDPAPPLPAPTFDFVVFDAVVIGLCVGLALAIAQLLQLEKAYWVPVSCLAVIQGASLQAVWNRHLQRLLGTAIGLLLAWGLLLLPLERWNIVLAMMLLVFVVETAVVRHYGFAVIFITPMTILLAEAATLGQSPVAPLIEARFYDTLLGCVVGLAGGACIHSVRFRAVAGRQLRRLVPARFTRQGLYEASAERRSGTTKSGEDAEFTGRK</sequence>
<dbReference type="Pfam" id="PF13515">
    <property type="entry name" value="FUSC_2"/>
    <property type="match status" value="1"/>
</dbReference>
<accession>A0A1H1Y0I3</accession>
<evidence type="ECO:0000256" key="2">
    <source>
        <dbReference type="ARBA" id="ARBA00022692"/>
    </source>
</evidence>
<keyword evidence="3 6" id="KW-1133">Transmembrane helix</keyword>
<keyword evidence="4 6" id="KW-0472">Membrane</keyword>
<comment type="subcellular location">
    <subcellularLocation>
        <location evidence="1">Membrane</location>
        <topology evidence="1">Multi-pass membrane protein</topology>
    </subcellularLocation>
</comment>
<feature type="transmembrane region" description="Helical" evidence="6">
    <location>
        <begin position="221"/>
        <end position="240"/>
    </location>
</feature>
<keyword evidence="2 6" id="KW-0812">Transmembrane</keyword>
<feature type="transmembrane region" description="Helical" evidence="6">
    <location>
        <begin position="194"/>
        <end position="215"/>
    </location>
</feature>
<dbReference type="OrthoDB" id="581879at2"/>
<dbReference type="GO" id="GO:0016020">
    <property type="term" value="C:membrane"/>
    <property type="evidence" value="ECO:0007669"/>
    <property type="project" value="UniProtKB-SubCell"/>
</dbReference>
<protein>
    <submittedName>
        <fullName evidence="8">Fusaric acid resistance protein-like</fullName>
    </submittedName>
</protein>
<feature type="domain" description="Integral membrane bound transporter" evidence="7">
    <location>
        <begin position="207"/>
        <end position="334"/>
    </location>
</feature>
<name>A0A1H1Y0I3_9PSED</name>
<feature type="transmembrane region" description="Helical" evidence="6">
    <location>
        <begin position="78"/>
        <end position="96"/>
    </location>
</feature>
<dbReference type="RefSeq" id="WP_090351046.1">
    <property type="nucleotide sequence ID" value="NZ_LT629751.1"/>
</dbReference>
<dbReference type="AlphaFoldDB" id="A0A1H1Y0I3"/>
<keyword evidence="9" id="KW-1185">Reference proteome</keyword>
<dbReference type="EMBL" id="LT629751">
    <property type="protein sequence ID" value="SDT14526.1"/>
    <property type="molecule type" value="Genomic_DNA"/>
</dbReference>
<organism evidence="8 9">
    <name type="scientific">Pseudomonas oryzae</name>
    <dbReference type="NCBI Taxonomy" id="1392877"/>
    <lineage>
        <taxon>Bacteria</taxon>
        <taxon>Pseudomonadati</taxon>
        <taxon>Pseudomonadota</taxon>
        <taxon>Gammaproteobacteria</taxon>
        <taxon>Pseudomonadales</taxon>
        <taxon>Pseudomonadaceae</taxon>
        <taxon>Pseudomonas</taxon>
    </lineage>
</organism>
<dbReference type="InterPro" id="IPR049453">
    <property type="entry name" value="Memb_transporter_dom"/>
</dbReference>
<feature type="compositionally biased region" description="Basic and acidic residues" evidence="5">
    <location>
        <begin position="369"/>
        <end position="389"/>
    </location>
</feature>
<feature type="transmembrane region" description="Helical" evidence="6">
    <location>
        <begin position="247"/>
        <end position="264"/>
    </location>
</feature>
<evidence type="ECO:0000256" key="6">
    <source>
        <dbReference type="SAM" id="Phobius"/>
    </source>
</evidence>
<feature type="region of interest" description="Disordered" evidence="5">
    <location>
        <begin position="367"/>
        <end position="389"/>
    </location>
</feature>